<comment type="similarity">
    <text evidence="1">Belongs to the carbohydrate kinase PfkB family.</text>
</comment>
<dbReference type="EMBL" id="FNZH01000001">
    <property type="protein sequence ID" value="SEI93630.1"/>
    <property type="molecule type" value="Genomic_DNA"/>
</dbReference>
<evidence type="ECO:0000259" key="4">
    <source>
        <dbReference type="Pfam" id="PF00294"/>
    </source>
</evidence>
<dbReference type="InterPro" id="IPR052700">
    <property type="entry name" value="Carb_kinase_PfkB-like"/>
</dbReference>
<proteinExistence type="inferred from homology"/>
<dbReference type="Gene3D" id="3.40.1190.20">
    <property type="match status" value="1"/>
</dbReference>
<keyword evidence="2" id="KW-0808">Transferase</keyword>
<evidence type="ECO:0000256" key="1">
    <source>
        <dbReference type="ARBA" id="ARBA00010688"/>
    </source>
</evidence>
<evidence type="ECO:0000256" key="3">
    <source>
        <dbReference type="ARBA" id="ARBA00022777"/>
    </source>
</evidence>
<dbReference type="Pfam" id="PF00294">
    <property type="entry name" value="PfkB"/>
    <property type="match status" value="1"/>
</dbReference>
<dbReference type="InterPro" id="IPR011611">
    <property type="entry name" value="PfkB_dom"/>
</dbReference>
<dbReference type="GO" id="GO:0016301">
    <property type="term" value="F:kinase activity"/>
    <property type="evidence" value="ECO:0007669"/>
    <property type="project" value="UniProtKB-KW"/>
</dbReference>
<dbReference type="CDD" id="cd01166">
    <property type="entry name" value="KdgK"/>
    <property type="match status" value="1"/>
</dbReference>
<sequence>MHKRILTLGEVMMRLSTPGHERFIQAGNYDADFGGSEANVGVSLAYWQQEVALLTALPANDLGRAALRYLKTGGIDTSFTATTEGRMGLYFLENGAMQRPSKIIYDRFDSAFAAYEGRDLDWSAVFHQVDWFHWSGITPAISAPAASLCLRVLKEAKKHGVRVSGDINYRRNLWRYGKNPLDILPELISYSQVIIAGLTDFANCMDIHETDYVTACEKANYQCPSIQLVATTERDSVSASHNRLGGILWNGEDLLRSHIYDMPAIVDRIGGGDAFMAGLIYGLLHKSDREALEFAVAASVLKHSVPGDANYVSVEEVNQLVSGENIGRLLR</sequence>
<accession>A0A1H6UZ07</accession>
<reference evidence="6" key="1">
    <citation type="submission" date="2016-10" db="EMBL/GenBank/DDBJ databases">
        <authorList>
            <person name="Varghese N."/>
            <person name="Submissions S."/>
        </authorList>
    </citation>
    <scope>NUCLEOTIDE SEQUENCE [LARGE SCALE GENOMIC DNA]</scope>
    <source>
        <strain evidence="6">IBRC-M 10761</strain>
    </source>
</reference>
<keyword evidence="3 5" id="KW-0418">Kinase</keyword>
<dbReference type="OrthoDB" id="9813569at2"/>
<organism evidence="5 6">
    <name type="scientific">Cyclobacterium xiamenense</name>
    <dbReference type="NCBI Taxonomy" id="1297121"/>
    <lineage>
        <taxon>Bacteria</taxon>
        <taxon>Pseudomonadati</taxon>
        <taxon>Bacteroidota</taxon>
        <taxon>Cytophagia</taxon>
        <taxon>Cytophagales</taxon>
        <taxon>Cyclobacteriaceae</taxon>
        <taxon>Cyclobacterium</taxon>
    </lineage>
</organism>
<dbReference type="STRING" id="1416801.SAMN05192553_101922"/>
<dbReference type="RefSeq" id="WP_092169971.1">
    <property type="nucleotide sequence ID" value="NZ_FNZH01000001.1"/>
</dbReference>
<dbReference type="Proteomes" id="UP000199403">
    <property type="component" value="Unassembled WGS sequence"/>
</dbReference>
<dbReference type="PANTHER" id="PTHR43320:SF2">
    <property type="entry name" value="2-DEHYDRO-3-DEOXYGLUCONOKINASE_2-DEHYDRO-3-DEOXYGALACTONOKINASE"/>
    <property type="match status" value="1"/>
</dbReference>
<gene>
    <name evidence="5" type="ORF">SAMN05192553_101922</name>
</gene>
<dbReference type="AlphaFoldDB" id="A0A1H6UZ07"/>
<dbReference type="InterPro" id="IPR029056">
    <property type="entry name" value="Ribokinase-like"/>
</dbReference>
<protein>
    <submittedName>
        <fullName evidence="5">2-dehydro-3-deoxygluconokinase</fullName>
    </submittedName>
</protein>
<evidence type="ECO:0000313" key="5">
    <source>
        <dbReference type="EMBL" id="SEI93630.1"/>
    </source>
</evidence>
<keyword evidence="6" id="KW-1185">Reference proteome</keyword>
<evidence type="ECO:0000313" key="6">
    <source>
        <dbReference type="Proteomes" id="UP000199403"/>
    </source>
</evidence>
<feature type="domain" description="Carbohydrate kinase PfkB" evidence="4">
    <location>
        <begin position="4"/>
        <end position="309"/>
    </location>
</feature>
<evidence type="ECO:0000256" key="2">
    <source>
        <dbReference type="ARBA" id="ARBA00022679"/>
    </source>
</evidence>
<dbReference type="PANTHER" id="PTHR43320">
    <property type="entry name" value="SUGAR KINASE"/>
    <property type="match status" value="1"/>
</dbReference>
<dbReference type="SUPFAM" id="SSF53613">
    <property type="entry name" value="Ribokinase-like"/>
    <property type="match status" value="1"/>
</dbReference>
<name>A0A1H6UZ07_9BACT</name>